<gene>
    <name evidence="1" type="ORF">F5144DRAFT_381973</name>
</gene>
<dbReference type="EMBL" id="JAGIZQ010000007">
    <property type="protein sequence ID" value="KAH6617062.1"/>
    <property type="molecule type" value="Genomic_DNA"/>
</dbReference>
<evidence type="ECO:0000313" key="2">
    <source>
        <dbReference type="Proteomes" id="UP000724584"/>
    </source>
</evidence>
<comment type="caution">
    <text evidence="1">The sequence shown here is derived from an EMBL/GenBank/DDBJ whole genome shotgun (WGS) entry which is preliminary data.</text>
</comment>
<reference evidence="1 2" key="1">
    <citation type="journal article" date="2021" name="Nat. Commun.">
        <title>Genetic determinants of endophytism in the Arabidopsis root mycobiome.</title>
        <authorList>
            <person name="Mesny F."/>
            <person name="Miyauchi S."/>
            <person name="Thiergart T."/>
            <person name="Pickel B."/>
            <person name="Atanasova L."/>
            <person name="Karlsson M."/>
            <person name="Huettel B."/>
            <person name="Barry K.W."/>
            <person name="Haridas S."/>
            <person name="Chen C."/>
            <person name="Bauer D."/>
            <person name="Andreopoulos W."/>
            <person name="Pangilinan J."/>
            <person name="LaButti K."/>
            <person name="Riley R."/>
            <person name="Lipzen A."/>
            <person name="Clum A."/>
            <person name="Drula E."/>
            <person name="Henrissat B."/>
            <person name="Kohler A."/>
            <person name="Grigoriev I.V."/>
            <person name="Martin F.M."/>
            <person name="Hacquard S."/>
        </authorList>
    </citation>
    <scope>NUCLEOTIDE SEQUENCE [LARGE SCALE GENOMIC DNA]</scope>
    <source>
        <strain evidence="1 2">MPI-SDFR-AT-0079</strain>
    </source>
</reference>
<sequence length="207" mass="22383">MVGGLPTGVIEPSLPPAVGLCDCSRLEAKCPDCQPPLSRADLPVDSEANGSLSDTAGILTRFVLSWASLPVFGWIGRPLVTQGLPRDHRPLPQDRQGLGLARDKSRRFSPNAHAVNDKLLSCAGRDGATLSRFTFERQQFRRLQVALEVPRVGPTAGFTPSITFDFKPFPRLYVIQDTPQRGLMRVPSEVTCCPEHGWSAVGSGPGP</sequence>
<protein>
    <submittedName>
        <fullName evidence="1">Uncharacterized protein</fullName>
    </submittedName>
</protein>
<dbReference type="Proteomes" id="UP000724584">
    <property type="component" value="Unassembled WGS sequence"/>
</dbReference>
<accession>A0ACB7NUT3</accession>
<name>A0ACB7NUT3_9PEZI</name>
<keyword evidence="2" id="KW-1185">Reference proteome</keyword>
<evidence type="ECO:0000313" key="1">
    <source>
        <dbReference type="EMBL" id="KAH6617062.1"/>
    </source>
</evidence>
<proteinExistence type="predicted"/>
<organism evidence="1 2">
    <name type="scientific">Chaetomium tenue</name>
    <dbReference type="NCBI Taxonomy" id="1854479"/>
    <lineage>
        <taxon>Eukaryota</taxon>
        <taxon>Fungi</taxon>
        <taxon>Dikarya</taxon>
        <taxon>Ascomycota</taxon>
        <taxon>Pezizomycotina</taxon>
        <taxon>Sordariomycetes</taxon>
        <taxon>Sordariomycetidae</taxon>
        <taxon>Sordariales</taxon>
        <taxon>Chaetomiaceae</taxon>
        <taxon>Chaetomium</taxon>
    </lineage>
</organism>